<reference evidence="2 3" key="1">
    <citation type="journal article" date="2016" name="Nat. Commun.">
        <title>Thousands of microbial genomes shed light on interconnected biogeochemical processes in an aquifer system.</title>
        <authorList>
            <person name="Anantharaman K."/>
            <person name="Brown C.T."/>
            <person name="Hug L.A."/>
            <person name="Sharon I."/>
            <person name="Castelle C.J."/>
            <person name="Probst A.J."/>
            <person name="Thomas B.C."/>
            <person name="Singh A."/>
            <person name="Wilkins M.J."/>
            <person name="Karaoz U."/>
            <person name="Brodie E.L."/>
            <person name="Williams K.H."/>
            <person name="Hubbard S.S."/>
            <person name="Banfield J.F."/>
        </authorList>
    </citation>
    <scope>NUCLEOTIDE SEQUENCE [LARGE SCALE GENOMIC DNA]</scope>
</reference>
<evidence type="ECO:0000313" key="2">
    <source>
        <dbReference type="EMBL" id="OFW59359.1"/>
    </source>
</evidence>
<evidence type="ECO:0000256" key="1">
    <source>
        <dbReference type="SAM" id="Phobius"/>
    </source>
</evidence>
<dbReference type="AlphaFoldDB" id="A0A1F2WR89"/>
<accession>A0A1F2WR89</accession>
<protein>
    <submittedName>
        <fullName evidence="2">Uncharacterized protein</fullName>
    </submittedName>
</protein>
<feature type="transmembrane region" description="Helical" evidence="1">
    <location>
        <begin position="44"/>
        <end position="64"/>
    </location>
</feature>
<comment type="caution">
    <text evidence="2">The sequence shown here is derived from an EMBL/GenBank/DDBJ whole genome shotgun (WGS) entry which is preliminary data.</text>
</comment>
<proteinExistence type="predicted"/>
<feature type="transmembrane region" description="Helical" evidence="1">
    <location>
        <begin position="76"/>
        <end position="95"/>
    </location>
</feature>
<evidence type="ECO:0000313" key="3">
    <source>
        <dbReference type="Proteomes" id="UP000177876"/>
    </source>
</evidence>
<dbReference type="STRING" id="1797197.A2Y75_11005"/>
<keyword evidence="1" id="KW-1133">Transmembrane helix</keyword>
<dbReference type="EMBL" id="MELK01000016">
    <property type="protein sequence ID" value="OFW59359.1"/>
    <property type="molecule type" value="Genomic_DNA"/>
</dbReference>
<organism evidence="2 3">
    <name type="scientific">Candidatus Solincola sediminis</name>
    <dbReference type="NCBI Taxonomy" id="1797199"/>
    <lineage>
        <taxon>Bacteria</taxon>
        <taxon>Bacillati</taxon>
        <taxon>Actinomycetota</taxon>
        <taxon>Candidatus Geothermincolia</taxon>
        <taxon>Candidatus Geothermincolales</taxon>
        <taxon>Candidatus Geothermincolaceae</taxon>
        <taxon>Candidatus Solincola</taxon>
    </lineage>
</organism>
<keyword evidence="1" id="KW-0812">Transmembrane</keyword>
<sequence length="100" mass="11630">MKANDWWKTASLFLWLYETAATGLVLLYFFGICRLAERRFEGRAYAFLLLPYFLLMSVTTLIFATSTRMIATDIAYAIWPGLAGILLFFVVYRTYRLMMG</sequence>
<gene>
    <name evidence="2" type="ORF">A2Y75_11005</name>
</gene>
<name>A0A1F2WR89_9ACTN</name>
<dbReference type="Proteomes" id="UP000177876">
    <property type="component" value="Unassembled WGS sequence"/>
</dbReference>
<keyword evidence="1" id="KW-0472">Membrane</keyword>
<feature type="transmembrane region" description="Helical" evidence="1">
    <location>
        <begin position="12"/>
        <end position="32"/>
    </location>
</feature>